<comment type="caution">
    <text evidence="3">The sequence shown here is derived from an EMBL/GenBank/DDBJ whole genome shotgun (WGS) entry which is preliminary data.</text>
</comment>
<name>A0A9N8E8A2_9STRA</name>
<evidence type="ECO:0000256" key="2">
    <source>
        <dbReference type="SAM" id="Phobius"/>
    </source>
</evidence>
<evidence type="ECO:0000313" key="4">
    <source>
        <dbReference type="Proteomes" id="UP001153069"/>
    </source>
</evidence>
<dbReference type="Proteomes" id="UP001153069">
    <property type="component" value="Unassembled WGS sequence"/>
</dbReference>
<proteinExistence type="predicted"/>
<reference evidence="3" key="1">
    <citation type="submission" date="2020-06" db="EMBL/GenBank/DDBJ databases">
        <authorList>
            <consortium name="Plant Systems Biology data submission"/>
        </authorList>
    </citation>
    <scope>NUCLEOTIDE SEQUENCE</scope>
    <source>
        <strain evidence="3">D6</strain>
    </source>
</reference>
<keyword evidence="2" id="KW-0812">Transmembrane</keyword>
<sequence length="463" mass="50972">MAPSSSSTALAQTKAPSTKNGSLQVRPLQLVPTNPNKDEPTRIPTCSGNKVTLWSVGQTLRVSLRQSSAPSTIGAPLSHLYHAQLGVQIECDDKTVYRGSYDIDELPIHQTAVISIPLAIHQRALVVSNNSQRSQGTTTSSNTSTMAHTSSLSLQVECTLRGPPRTEIVKAHQALSAWLTVVDKVEDLVREVWSKLEPQIPNAAKKKQALLLLIPAIGGIMIPLTTACIVISPAVIGFCILFFPIMIPVVVGTVLFVLATVLGSGLLMTLLYNSTRHGRTQLCAWWNQQSTLQQYWQIAKGPRFGVQTFYYATGPRPTPVTLVRTQLPKTRWRRLGVSLTIDGVGSFSYLLPFLGEAFDVVWAPAQTVLIMALYQHVSPNMSYVSFAEEMLPFLDVLPSATSGWLMEFGPELWEEAKELLENPKESLESLQLVLWGNQNSNTQSRRPSHPSANRRPVPRPSRH</sequence>
<dbReference type="AlphaFoldDB" id="A0A9N8E8A2"/>
<gene>
    <name evidence="3" type="ORF">SEMRO_792_G203200.1</name>
</gene>
<protein>
    <submittedName>
        <fullName evidence="3">Uncharacterized protein</fullName>
    </submittedName>
</protein>
<keyword evidence="2" id="KW-0472">Membrane</keyword>
<feature type="region of interest" description="Disordered" evidence="1">
    <location>
        <begin position="439"/>
        <end position="463"/>
    </location>
</feature>
<feature type="region of interest" description="Disordered" evidence="1">
    <location>
        <begin position="129"/>
        <end position="149"/>
    </location>
</feature>
<dbReference type="OrthoDB" id="192262at2759"/>
<organism evidence="3 4">
    <name type="scientific">Seminavis robusta</name>
    <dbReference type="NCBI Taxonomy" id="568900"/>
    <lineage>
        <taxon>Eukaryota</taxon>
        <taxon>Sar</taxon>
        <taxon>Stramenopiles</taxon>
        <taxon>Ochrophyta</taxon>
        <taxon>Bacillariophyta</taxon>
        <taxon>Bacillariophyceae</taxon>
        <taxon>Bacillariophycidae</taxon>
        <taxon>Naviculales</taxon>
        <taxon>Naviculaceae</taxon>
        <taxon>Seminavis</taxon>
    </lineage>
</organism>
<feature type="transmembrane region" description="Helical" evidence="2">
    <location>
        <begin position="210"/>
        <end position="243"/>
    </location>
</feature>
<dbReference type="EMBL" id="CAICTM010000791">
    <property type="protein sequence ID" value="CAB9516576.1"/>
    <property type="molecule type" value="Genomic_DNA"/>
</dbReference>
<feature type="transmembrane region" description="Helical" evidence="2">
    <location>
        <begin position="249"/>
        <end position="272"/>
    </location>
</feature>
<evidence type="ECO:0000313" key="3">
    <source>
        <dbReference type="EMBL" id="CAB9516576.1"/>
    </source>
</evidence>
<feature type="compositionally biased region" description="Polar residues" evidence="1">
    <location>
        <begin position="1"/>
        <end position="23"/>
    </location>
</feature>
<evidence type="ECO:0000256" key="1">
    <source>
        <dbReference type="SAM" id="MobiDB-lite"/>
    </source>
</evidence>
<accession>A0A9N8E8A2</accession>
<keyword evidence="4" id="KW-1185">Reference proteome</keyword>
<feature type="region of interest" description="Disordered" evidence="1">
    <location>
        <begin position="1"/>
        <end position="41"/>
    </location>
</feature>
<keyword evidence="2" id="KW-1133">Transmembrane helix</keyword>